<reference evidence="2" key="1">
    <citation type="journal article" date="2019" name="Int. J. Syst. Evol. Microbiol.">
        <title>The Global Catalogue of Microorganisms (GCM) 10K type strain sequencing project: providing services to taxonomists for standard genome sequencing and annotation.</title>
        <authorList>
            <consortium name="The Broad Institute Genomics Platform"/>
            <consortium name="The Broad Institute Genome Sequencing Center for Infectious Disease"/>
            <person name="Wu L."/>
            <person name="Ma J."/>
        </authorList>
    </citation>
    <scope>NUCLEOTIDE SEQUENCE [LARGE SCALE GENOMIC DNA]</scope>
    <source>
        <strain evidence="2">TISTR 1858</strain>
    </source>
</reference>
<accession>A0ABW5Q197</accession>
<dbReference type="EMBL" id="JBHUMX010000036">
    <property type="protein sequence ID" value="MFD2629437.1"/>
    <property type="molecule type" value="Genomic_DNA"/>
</dbReference>
<evidence type="ECO:0000313" key="2">
    <source>
        <dbReference type="Proteomes" id="UP001597451"/>
    </source>
</evidence>
<organism evidence="1 2">
    <name type="scientific">Oceanobacillus kapialis</name>
    <dbReference type="NCBI Taxonomy" id="481353"/>
    <lineage>
        <taxon>Bacteria</taxon>
        <taxon>Bacillati</taxon>
        <taxon>Bacillota</taxon>
        <taxon>Bacilli</taxon>
        <taxon>Bacillales</taxon>
        <taxon>Bacillaceae</taxon>
        <taxon>Oceanobacillus</taxon>
    </lineage>
</organism>
<keyword evidence="2" id="KW-1185">Reference proteome</keyword>
<proteinExistence type="predicted"/>
<dbReference type="Proteomes" id="UP001597451">
    <property type="component" value="Unassembled WGS sequence"/>
</dbReference>
<protein>
    <submittedName>
        <fullName evidence="1">Uncharacterized protein</fullName>
    </submittedName>
</protein>
<evidence type="ECO:0000313" key="1">
    <source>
        <dbReference type="EMBL" id="MFD2629437.1"/>
    </source>
</evidence>
<name>A0ABW5Q197_9BACI</name>
<comment type="caution">
    <text evidence="1">The sequence shown here is derived from an EMBL/GenBank/DDBJ whole genome shotgun (WGS) entry which is preliminary data.</text>
</comment>
<sequence>MNKLIALITGLLLVAGVGVLIYYIVPTTPEAFYTPDEAKERINQIYPEAKVDVVQEVVKVKDAHAFVPYISEDNYMGASFWEWRNHKWELTVVKNSLLPEIWRLDGENSEDAYIVWNIHPASKWGSFGLYMYRTPYYYEMNNKEYYKPQIQFEEIYSLKEQTYGVQKIPEEWANFIKDYNSLEGNENTEFSIVGNGDTRIEWIPYDKNKGATIVGDYYKMNEDYGESDDRLAFNYLSMLSEIDLER</sequence>
<gene>
    <name evidence="1" type="ORF">ACFSUN_11665</name>
</gene>
<dbReference type="RefSeq" id="WP_379562230.1">
    <property type="nucleotide sequence ID" value="NZ_JBHUMX010000036.1"/>
</dbReference>